<evidence type="ECO:0000313" key="6">
    <source>
        <dbReference type="Proteomes" id="UP000019364"/>
    </source>
</evidence>
<feature type="transmembrane region" description="Helical" evidence="4">
    <location>
        <begin position="405"/>
        <end position="434"/>
    </location>
</feature>
<dbReference type="STRING" id="1236976.JCM16418_4610"/>
<sequence length="538" mass="60602">MSIFSWLKKRNHNTNIRHSMKALPTVNVKKSLPIDHSNDSPNSNSSIDERLQWFNHHLGNCTDLVTHIFNPNPSQTCALLYFRGMIDQSTIQEEVLKDILSLGKTNASDFKECLFDLKQLSVSDLKEITDMQKGLSAILGGHIVLLVDGDQRMIEFPFSSYETRAIQEAPNESVIRGPREAFIENLDINLTLIRRRMKTAAFKTEMMQIGKETQTNVVIAYVQGNCKPELLDEVKKRLSQIKIDGILGSGYLEEFIEDNPYSPFPQLQYTERPDVVTASILEGRVAIFMDGTPMVLIAPVTLFMLLQSAEDYYQRFIAATWIRWIRYIFLVVSLLLPSTYIAITTFHPEMIPSQLLISIASSREVIPFPALIEAFLMEIAFEALREAAVRIPKAIGQAVSIIGALIIGTAAVQAGVVSAFMVIIVSLTGIASFISPHFDLGLSFRILRFPIMILAGGFGLFGIACGLIVIYLHLLNLRSFGTPYLTPLAPLVFNELKDTLFRAPWWLMNKRPSLSGSNKSRQPKHYRNWTQTQEDEED</sequence>
<comment type="caution">
    <text evidence="5">The sequence shown here is derived from an EMBL/GenBank/DDBJ whole genome shotgun (WGS) entry which is preliminary data.</text>
</comment>
<keyword evidence="4" id="KW-0812">Transmembrane</keyword>
<dbReference type="GO" id="GO:0016020">
    <property type="term" value="C:membrane"/>
    <property type="evidence" value="ECO:0007669"/>
    <property type="project" value="InterPro"/>
</dbReference>
<evidence type="ECO:0000313" key="5">
    <source>
        <dbReference type="EMBL" id="GAF10407.1"/>
    </source>
</evidence>
<dbReference type="EMBL" id="BAVZ01000023">
    <property type="protein sequence ID" value="GAF10407.1"/>
    <property type="molecule type" value="Genomic_DNA"/>
</dbReference>
<feature type="transmembrane region" description="Helical" evidence="4">
    <location>
        <begin position="446"/>
        <end position="472"/>
    </location>
</feature>
<proteinExistence type="inferred from homology"/>
<dbReference type="Pfam" id="PF03323">
    <property type="entry name" value="GerA"/>
    <property type="match status" value="1"/>
</dbReference>
<dbReference type="PANTHER" id="PTHR22550">
    <property type="entry name" value="SPORE GERMINATION PROTEIN"/>
    <property type="match status" value="1"/>
</dbReference>
<evidence type="ECO:0000256" key="4">
    <source>
        <dbReference type="SAM" id="Phobius"/>
    </source>
</evidence>
<keyword evidence="6" id="KW-1185">Reference proteome</keyword>
<dbReference type="PANTHER" id="PTHR22550:SF5">
    <property type="entry name" value="LEUCINE ZIPPER PROTEIN 4"/>
    <property type="match status" value="1"/>
</dbReference>
<evidence type="ECO:0000256" key="2">
    <source>
        <dbReference type="ARBA" id="ARBA00023136"/>
    </source>
</evidence>
<keyword evidence="2 4" id="KW-0472">Membrane</keyword>
<dbReference type="eggNOG" id="COG0697">
    <property type="taxonomic scope" value="Bacteria"/>
</dbReference>
<feature type="transmembrane region" description="Helical" evidence="4">
    <location>
        <begin position="285"/>
        <end position="306"/>
    </location>
</feature>
<accession>W7YPK9</accession>
<evidence type="ECO:0000256" key="3">
    <source>
        <dbReference type="SAM" id="MobiDB-lite"/>
    </source>
</evidence>
<gene>
    <name evidence="5" type="ORF">JCM16418_4610</name>
</gene>
<feature type="transmembrane region" description="Helical" evidence="4">
    <location>
        <begin position="327"/>
        <end position="346"/>
    </location>
</feature>
<name>W7YPK9_9BACL</name>
<feature type="region of interest" description="Disordered" evidence="3">
    <location>
        <begin position="514"/>
        <end position="538"/>
    </location>
</feature>
<comment type="similarity">
    <text evidence="1">Belongs to the GerABKA family.</text>
</comment>
<dbReference type="InterPro" id="IPR004995">
    <property type="entry name" value="Spore_Ger"/>
</dbReference>
<keyword evidence="4" id="KW-1133">Transmembrane helix</keyword>
<dbReference type="InterPro" id="IPR050768">
    <property type="entry name" value="UPF0353/GerABKA_families"/>
</dbReference>
<dbReference type="GO" id="GO:0009847">
    <property type="term" value="P:spore germination"/>
    <property type="evidence" value="ECO:0007669"/>
    <property type="project" value="InterPro"/>
</dbReference>
<evidence type="ECO:0000256" key="1">
    <source>
        <dbReference type="ARBA" id="ARBA00005278"/>
    </source>
</evidence>
<reference evidence="5 6" key="1">
    <citation type="journal article" date="2014" name="Genome Announc.">
        <title>Draft Genome Sequence of Paenibacillus pini JCM 16418T, Isolated from the Rhizosphere of Pine Tree.</title>
        <authorList>
            <person name="Yuki M."/>
            <person name="Oshima K."/>
            <person name="Suda W."/>
            <person name="Oshida Y."/>
            <person name="Kitamura K."/>
            <person name="Iida Y."/>
            <person name="Hattori M."/>
            <person name="Ohkuma M."/>
        </authorList>
    </citation>
    <scope>NUCLEOTIDE SEQUENCE [LARGE SCALE GENOMIC DNA]</scope>
    <source>
        <strain evidence="5 6">JCM 16418</strain>
    </source>
</reference>
<protein>
    <submittedName>
        <fullName evidence="5">Spore germination protein GerKA</fullName>
    </submittedName>
</protein>
<dbReference type="PIRSF" id="PIRSF005690">
    <property type="entry name" value="GerBA"/>
    <property type="match status" value="1"/>
</dbReference>
<organism evidence="5 6">
    <name type="scientific">Paenibacillus pini JCM 16418</name>
    <dbReference type="NCBI Taxonomy" id="1236976"/>
    <lineage>
        <taxon>Bacteria</taxon>
        <taxon>Bacillati</taxon>
        <taxon>Bacillota</taxon>
        <taxon>Bacilli</taxon>
        <taxon>Bacillales</taxon>
        <taxon>Paenibacillaceae</taxon>
        <taxon>Paenibacillus</taxon>
    </lineage>
</organism>
<dbReference type="OrthoDB" id="1726708at2"/>
<dbReference type="AlphaFoldDB" id="W7YPK9"/>
<dbReference type="Proteomes" id="UP000019364">
    <property type="component" value="Unassembled WGS sequence"/>
</dbReference>